<dbReference type="InterPro" id="IPR038886">
    <property type="entry name" value="E3_SLX5/Rfp1"/>
</dbReference>
<dbReference type="PANTHER" id="PTHR28042">
    <property type="entry name" value="E3 UBIQUITIN-PROTEIN LIGASE COMPLEX SLX5-SLX8 SUBUNIT SLX5"/>
    <property type="match status" value="1"/>
</dbReference>
<feature type="region of interest" description="Disordered" evidence="1">
    <location>
        <begin position="1"/>
        <end position="179"/>
    </location>
</feature>
<evidence type="ECO:0000313" key="3">
    <source>
        <dbReference type="Proteomes" id="UP000297299"/>
    </source>
</evidence>
<dbReference type="SUPFAM" id="SSF57850">
    <property type="entry name" value="RING/U-box"/>
    <property type="match status" value="1"/>
</dbReference>
<dbReference type="Proteomes" id="UP000297299">
    <property type="component" value="Unassembled WGS sequence"/>
</dbReference>
<proteinExistence type="predicted"/>
<dbReference type="STRING" id="38488.A0A4Y8D1Q2"/>
<dbReference type="PANTHER" id="PTHR28042:SF1">
    <property type="entry name" value="E3 UBIQUITIN-PROTEIN LIGASE COMPLEX SLX5-SLX8 SUBUNIT SLX5"/>
    <property type="match status" value="1"/>
</dbReference>
<evidence type="ECO:0000313" key="2">
    <source>
        <dbReference type="EMBL" id="TEY58749.1"/>
    </source>
</evidence>
<dbReference type="GO" id="GO:0004842">
    <property type="term" value="F:ubiquitin-protein transferase activity"/>
    <property type="evidence" value="ECO:0007669"/>
    <property type="project" value="TreeGrafter"/>
</dbReference>
<feature type="compositionally biased region" description="Basic and acidic residues" evidence="1">
    <location>
        <begin position="7"/>
        <end position="16"/>
    </location>
</feature>
<dbReference type="AlphaFoldDB" id="A0A4Y8D1Q2"/>
<dbReference type="GO" id="GO:0033768">
    <property type="term" value="C:SUMO-targeted ubiquitin ligase complex"/>
    <property type="evidence" value="ECO:0007669"/>
    <property type="project" value="TreeGrafter"/>
</dbReference>
<protein>
    <submittedName>
        <fullName evidence="2">Uncharacterized protein</fullName>
    </submittedName>
</protein>
<dbReference type="OrthoDB" id="2398441at2759"/>
<evidence type="ECO:0000256" key="1">
    <source>
        <dbReference type="SAM" id="MobiDB-lite"/>
    </source>
</evidence>
<reference evidence="2 3" key="1">
    <citation type="submission" date="2017-11" db="EMBL/GenBank/DDBJ databases">
        <title>Comparative genomics of Botrytis spp.</title>
        <authorList>
            <person name="Valero-Jimenez C.A."/>
            <person name="Tapia P."/>
            <person name="Veloso J."/>
            <person name="Silva-Moreno E."/>
            <person name="Staats M."/>
            <person name="Valdes J.H."/>
            <person name="Van Kan J.A.L."/>
        </authorList>
    </citation>
    <scope>NUCLEOTIDE SEQUENCE [LARGE SCALE GENOMIC DNA]</scope>
    <source>
        <strain evidence="2 3">MUCL2830</strain>
    </source>
</reference>
<feature type="compositionally biased region" description="Polar residues" evidence="1">
    <location>
        <begin position="18"/>
        <end position="46"/>
    </location>
</feature>
<gene>
    <name evidence="2" type="ORF">BOTCAL_0201g00110</name>
</gene>
<accession>A0A4Y8D1Q2</accession>
<dbReference type="EMBL" id="PHWZ01000201">
    <property type="protein sequence ID" value="TEY58749.1"/>
    <property type="molecule type" value="Genomic_DNA"/>
</dbReference>
<name>A0A4Y8D1Q2_9HELO</name>
<sequence>MENEWLGSRESRKRSLAEMSQSHPRISSSPELFRESISNLGNSSSRIAPPNAATSSLRERPRRRSPNANNNSGQSSLRSRRAGGHTQPAGEVGAMEASSRRHRPVVNSENVIDLTSDQDDDPLPPIRSFPAAARMSGPSRSHNTPSPSPLGSPFRIGRSSAPNRNHTASRPPPRLGRSEARLEQFVDLTGDDDDDEDETIIITHSRERSVPLPLPLPPRAAPPLPPMHARLGVFERLQRQRTGRANLPGYPPAHFGANPMEPQRPPPAGANGERTFGGLRNMYDNGAGIIMDVHNFLGFGSRDGGVRVFADFPAMPNGMDYGRVALQENKPEHVAPPAVPTGFTRSPTESDTAICPSCEEELIHRKDGEEPVTKKSRGAPSKKDREEHPFWVVKDCGHVFCNKCFQNRTNDKISSFRGAKTVLCAVDECESIVKNKDRWVGIFL</sequence>
<keyword evidence="3" id="KW-1185">Reference proteome</keyword>
<organism evidence="2 3">
    <name type="scientific">Botryotinia calthae</name>
    <dbReference type="NCBI Taxonomy" id="38488"/>
    <lineage>
        <taxon>Eukaryota</taxon>
        <taxon>Fungi</taxon>
        <taxon>Dikarya</taxon>
        <taxon>Ascomycota</taxon>
        <taxon>Pezizomycotina</taxon>
        <taxon>Leotiomycetes</taxon>
        <taxon>Helotiales</taxon>
        <taxon>Sclerotiniaceae</taxon>
        <taxon>Botryotinia</taxon>
    </lineage>
</organism>
<comment type="caution">
    <text evidence="2">The sequence shown here is derived from an EMBL/GenBank/DDBJ whole genome shotgun (WGS) entry which is preliminary data.</text>
</comment>